<protein>
    <submittedName>
        <fullName evidence="5">Molybdate transport system ATP-binding protein</fullName>
    </submittedName>
</protein>
<keyword evidence="3 5" id="KW-0067">ATP-binding</keyword>
<accession>A0A2V3W2F7</accession>
<dbReference type="EMBL" id="QJJQ01000005">
    <property type="protein sequence ID" value="PXW87374.1"/>
    <property type="molecule type" value="Genomic_DNA"/>
</dbReference>
<dbReference type="InterPro" id="IPR003439">
    <property type="entry name" value="ABC_transporter-like_ATP-bd"/>
</dbReference>
<comment type="caution">
    <text evidence="5">The sequence shown here is derived from an EMBL/GenBank/DDBJ whole genome shotgun (WGS) entry which is preliminary data.</text>
</comment>
<keyword evidence="2" id="KW-0547">Nucleotide-binding</keyword>
<gene>
    <name evidence="5" type="ORF">DFR56_10512</name>
</gene>
<evidence type="ECO:0000256" key="3">
    <source>
        <dbReference type="ARBA" id="ARBA00022840"/>
    </source>
</evidence>
<dbReference type="InterPro" id="IPR050093">
    <property type="entry name" value="ABC_SmlMolc_Importer"/>
</dbReference>
<evidence type="ECO:0000313" key="6">
    <source>
        <dbReference type="Proteomes" id="UP000247978"/>
    </source>
</evidence>
<dbReference type="InterPro" id="IPR027417">
    <property type="entry name" value="P-loop_NTPase"/>
</dbReference>
<evidence type="ECO:0000313" key="5">
    <source>
        <dbReference type="EMBL" id="PXW87374.1"/>
    </source>
</evidence>
<dbReference type="SUPFAM" id="SSF52540">
    <property type="entry name" value="P-loop containing nucleoside triphosphate hydrolases"/>
    <property type="match status" value="1"/>
</dbReference>
<evidence type="ECO:0000256" key="1">
    <source>
        <dbReference type="ARBA" id="ARBA00022448"/>
    </source>
</evidence>
<dbReference type="PANTHER" id="PTHR42781">
    <property type="entry name" value="SPERMIDINE/PUTRESCINE IMPORT ATP-BINDING PROTEIN POTA"/>
    <property type="match status" value="1"/>
</dbReference>
<dbReference type="AlphaFoldDB" id="A0A2V3W2F7"/>
<dbReference type="OrthoDB" id="9802264at2"/>
<keyword evidence="6" id="KW-1185">Reference proteome</keyword>
<dbReference type="Pfam" id="PF00005">
    <property type="entry name" value="ABC_tran"/>
    <property type="match status" value="1"/>
</dbReference>
<dbReference type="Proteomes" id="UP000247978">
    <property type="component" value="Unassembled WGS sequence"/>
</dbReference>
<sequence>MLTVHMEKQLSHFTLDVKFNVGREIAVLFGPSGSGKTTILNGIAGLTKINDGEIRLNERVLFREGKSLVPVQERKVGYLFQDYALFPHKTVWENIEYGMKQESFAKKLIDKLQVGHLLTQYPHEISGGEKQRTALIRAIATEPELLLLDEPFSALDEKTKNNSYEQLLAVHQEWHIPIILVTHNKSEVELLADKVLYMKNGKIMEEKLQEKEKISLKM</sequence>
<keyword evidence="1" id="KW-0813">Transport</keyword>
<dbReference type="PANTHER" id="PTHR42781:SF4">
    <property type="entry name" value="SPERMIDINE_PUTRESCINE IMPORT ATP-BINDING PROTEIN POTA"/>
    <property type="match status" value="1"/>
</dbReference>
<evidence type="ECO:0000256" key="2">
    <source>
        <dbReference type="ARBA" id="ARBA00022741"/>
    </source>
</evidence>
<dbReference type="RefSeq" id="WP_110394972.1">
    <property type="nucleotide sequence ID" value="NZ_JADIJL010000003.1"/>
</dbReference>
<feature type="domain" description="ABC transporter" evidence="4">
    <location>
        <begin position="1"/>
        <end position="218"/>
    </location>
</feature>
<organism evidence="5 6">
    <name type="scientific">Pseudogracilibacillus auburnensis</name>
    <dbReference type="NCBI Taxonomy" id="1494959"/>
    <lineage>
        <taxon>Bacteria</taxon>
        <taxon>Bacillati</taxon>
        <taxon>Bacillota</taxon>
        <taxon>Bacilli</taxon>
        <taxon>Bacillales</taxon>
        <taxon>Bacillaceae</taxon>
        <taxon>Pseudogracilibacillus</taxon>
    </lineage>
</organism>
<evidence type="ECO:0000259" key="4">
    <source>
        <dbReference type="PROSITE" id="PS50893"/>
    </source>
</evidence>
<name>A0A2V3W2F7_9BACI</name>
<reference evidence="5 6" key="1">
    <citation type="submission" date="2018-05" db="EMBL/GenBank/DDBJ databases">
        <title>Genomic Encyclopedia of Type Strains, Phase IV (KMG-IV): sequencing the most valuable type-strain genomes for metagenomic binning, comparative biology and taxonomic classification.</title>
        <authorList>
            <person name="Goeker M."/>
        </authorList>
    </citation>
    <scope>NUCLEOTIDE SEQUENCE [LARGE SCALE GENOMIC DNA]</scope>
    <source>
        <strain evidence="5 6">DSM 28556</strain>
    </source>
</reference>
<dbReference type="GO" id="GO:0016887">
    <property type="term" value="F:ATP hydrolysis activity"/>
    <property type="evidence" value="ECO:0007669"/>
    <property type="project" value="InterPro"/>
</dbReference>
<dbReference type="PROSITE" id="PS50893">
    <property type="entry name" value="ABC_TRANSPORTER_2"/>
    <property type="match status" value="1"/>
</dbReference>
<dbReference type="GO" id="GO:0005524">
    <property type="term" value="F:ATP binding"/>
    <property type="evidence" value="ECO:0007669"/>
    <property type="project" value="UniProtKB-KW"/>
</dbReference>
<dbReference type="InterPro" id="IPR003593">
    <property type="entry name" value="AAA+_ATPase"/>
</dbReference>
<dbReference type="Gene3D" id="3.40.50.300">
    <property type="entry name" value="P-loop containing nucleotide triphosphate hydrolases"/>
    <property type="match status" value="1"/>
</dbReference>
<proteinExistence type="predicted"/>
<dbReference type="SMART" id="SM00382">
    <property type="entry name" value="AAA"/>
    <property type="match status" value="1"/>
</dbReference>